<evidence type="ECO:0000313" key="3">
    <source>
        <dbReference type="Proteomes" id="UP001170954"/>
    </source>
</evidence>
<accession>A0ABT7NRV1</accession>
<organism evidence="2 3">
    <name type="scientific">Sphingobacterium hotanense</name>
    <dbReference type="NCBI Taxonomy" id="649196"/>
    <lineage>
        <taxon>Bacteria</taxon>
        <taxon>Pseudomonadati</taxon>
        <taxon>Bacteroidota</taxon>
        <taxon>Sphingobacteriia</taxon>
        <taxon>Sphingobacteriales</taxon>
        <taxon>Sphingobacteriaceae</taxon>
        <taxon>Sphingobacterium</taxon>
    </lineage>
</organism>
<dbReference type="Pfam" id="PF17319">
    <property type="entry name" value="DUF5362"/>
    <property type="match status" value="1"/>
</dbReference>
<name>A0ABT7NRV1_9SPHI</name>
<keyword evidence="1" id="KW-0472">Membrane</keyword>
<feature type="transmembrane region" description="Helical" evidence="1">
    <location>
        <begin position="138"/>
        <end position="167"/>
    </location>
</feature>
<evidence type="ECO:0008006" key="4">
    <source>
        <dbReference type="Google" id="ProtNLM"/>
    </source>
</evidence>
<keyword evidence="1" id="KW-0812">Transmembrane</keyword>
<evidence type="ECO:0000313" key="2">
    <source>
        <dbReference type="EMBL" id="MDM1049896.1"/>
    </source>
</evidence>
<feature type="transmembrane region" description="Helical" evidence="1">
    <location>
        <begin position="81"/>
        <end position="107"/>
    </location>
</feature>
<dbReference type="EMBL" id="JACAGK010000061">
    <property type="protein sequence ID" value="MDM1049896.1"/>
    <property type="molecule type" value="Genomic_DNA"/>
</dbReference>
<protein>
    <recommendedName>
        <fullName evidence="4">DUF5362 domain-containing protein</fullName>
    </recommendedName>
</protein>
<gene>
    <name evidence="2" type="ORF">HX018_16780</name>
</gene>
<proteinExistence type="predicted"/>
<sequence length="169" mass="18541">MDNFEQNQEQPSGHFAPNPSPFLELTPLSIEYLREVAKWARFLSIVGLIGIGLSVIAYIFLGVTLSAAPLALDDTGAAKGMAGVTGLMFIPGVIIMLIYILPIWWLYQFSTKLGEAINFKNSQVLETSFQFLKKHYKFIGILVVVMLALYILLFVGAIIAGISGALINM</sequence>
<dbReference type="RefSeq" id="WP_149526194.1">
    <property type="nucleotide sequence ID" value="NZ_CP030848.1"/>
</dbReference>
<comment type="caution">
    <text evidence="2">The sequence shown here is derived from an EMBL/GenBank/DDBJ whole genome shotgun (WGS) entry which is preliminary data.</text>
</comment>
<feature type="transmembrane region" description="Helical" evidence="1">
    <location>
        <begin position="42"/>
        <end position="61"/>
    </location>
</feature>
<keyword evidence="3" id="KW-1185">Reference proteome</keyword>
<keyword evidence="1" id="KW-1133">Transmembrane helix</keyword>
<evidence type="ECO:0000256" key="1">
    <source>
        <dbReference type="SAM" id="Phobius"/>
    </source>
</evidence>
<reference evidence="2" key="1">
    <citation type="submission" date="2020-06" db="EMBL/GenBank/DDBJ databases">
        <authorList>
            <person name="Dong N."/>
        </authorList>
    </citation>
    <scope>NUCLEOTIDE SEQUENCE</scope>
    <source>
        <strain evidence="2">R1692</strain>
    </source>
</reference>
<dbReference type="Proteomes" id="UP001170954">
    <property type="component" value="Unassembled WGS sequence"/>
</dbReference>
<reference evidence="2" key="2">
    <citation type="journal article" date="2022" name="Sci. Total Environ.">
        <title>Prevalence, transmission, and molecular epidemiology of tet(X)-positive bacteria among humans, animals, and environmental niches in China: An epidemiological, and genomic-based study.</title>
        <authorList>
            <person name="Dong N."/>
            <person name="Zeng Y."/>
            <person name="Cai C."/>
            <person name="Sun C."/>
            <person name="Lu J."/>
            <person name="Liu C."/>
            <person name="Zhou H."/>
            <person name="Sun Q."/>
            <person name="Shu L."/>
            <person name="Wang H."/>
            <person name="Wang Y."/>
            <person name="Wang S."/>
            <person name="Wu C."/>
            <person name="Chan E.W."/>
            <person name="Chen G."/>
            <person name="Shen Z."/>
            <person name="Chen S."/>
            <person name="Zhang R."/>
        </authorList>
    </citation>
    <scope>NUCLEOTIDE SEQUENCE</scope>
    <source>
        <strain evidence="2">R1692</strain>
    </source>
</reference>
<dbReference type="InterPro" id="IPR035287">
    <property type="entry name" value="DUF5362"/>
</dbReference>